<accession>A0A4R2PPC8</accession>
<dbReference type="RefSeq" id="WP_132707174.1">
    <property type="nucleotide sequence ID" value="NZ_JACIGF010000002.1"/>
</dbReference>
<name>A0A4R2PPC8_RHOSA</name>
<keyword evidence="3" id="KW-1185">Reference proteome</keyword>
<sequence length="75" mass="7636">MKTAVLIAALLAILAAAGYFALSVLADMPMSLISGPGLIALGLGIVISVALGGGLMALSYHSHRHGYDDDQDGRL</sequence>
<keyword evidence="1" id="KW-1133">Transmembrane helix</keyword>
<keyword evidence="1" id="KW-0812">Transmembrane</keyword>
<evidence type="ECO:0000313" key="3">
    <source>
        <dbReference type="Proteomes" id="UP000295399"/>
    </source>
</evidence>
<dbReference type="Proteomes" id="UP000295399">
    <property type="component" value="Unassembled WGS sequence"/>
</dbReference>
<dbReference type="AlphaFoldDB" id="A0A4R2PPC8"/>
<comment type="caution">
    <text evidence="2">The sequence shown here is derived from an EMBL/GenBank/DDBJ whole genome shotgun (WGS) entry which is preliminary data.</text>
</comment>
<keyword evidence="1" id="KW-0472">Membrane</keyword>
<dbReference type="OrthoDB" id="7632567at2"/>
<dbReference type="EMBL" id="SLXO01000002">
    <property type="protein sequence ID" value="TCP37600.1"/>
    <property type="molecule type" value="Genomic_DNA"/>
</dbReference>
<feature type="transmembrane region" description="Helical" evidence="1">
    <location>
        <begin position="36"/>
        <end position="58"/>
    </location>
</feature>
<reference evidence="2 3" key="1">
    <citation type="submission" date="2019-03" db="EMBL/GenBank/DDBJ databases">
        <title>Genomic Encyclopedia of Type Strains, Phase IV (KMG-IV): sequencing the most valuable type-strain genomes for metagenomic binning, comparative biology and taxonomic classification.</title>
        <authorList>
            <person name="Goeker M."/>
        </authorList>
    </citation>
    <scope>NUCLEOTIDE SEQUENCE [LARGE SCALE GENOMIC DNA]</scope>
    <source>
        <strain evidence="2 3">DSM 2132</strain>
    </source>
</reference>
<protein>
    <submittedName>
        <fullName evidence="2">Uncharacterized protein</fullName>
    </submittedName>
</protein>
<dbReference type="InParanoid" id="A0A4R2PPC8"/>
<evidence type="ECO:0000256" key="1">
    <source>
        <dbReference type="SAM" id="Phobius"/>
    </source>
</evidence>
<gene>
    <name evidence="2" type="ORF">EV659_1024</name>
</gene>
<organism evidence="2 3">
    <name type="scientific">Rhodothalassium salexigens DSM 2132</name>
    <dbReference type="NCBI Taxonomy" id="1188247"/>
    <lineage>
        <taxon>Bacteria</taxon>
        <taxon>Pseudomonadati</taxon>
        <taxon>Pseudomonadota</taxon>
        <taxon>Alphaproteobacteria</taxon>
        <taxon>Rhodothalassiales</taxon>
        <taxon>Rhodothalassiaceae</taxon>
        <taxon>Rhodothalassium</taxon>
    </lineage>
</organism>
<proteinExistence type="predicted"/>
<evidence type="ECO:0000313" key="2">
    <source>
        <dbReference type="EMBL" id="TCP37600.1"/>
    </source>
</evidence>